<reference evidence="2" key="1">
    <citation type="journal article" date="2023" name="Nat. Commun.">
        <title>Diploid and tetraploid genomes of Acorus and the evolution of monocots.</title>
        <authorList>
            <person name="Ma L."/>
            <person name="Liu K.W."/>
            <person name="Li Z."/>
            <person name="Hsiao Y.Y."/>
            <person name="Qi Y."/>
            <person name="Fu T."/>
            <person name="Tang G.D."/>
            <person name="Zhang D."/>
            <person name="Sun W.H."/>
            <person name="Liu D.K."/>
            <person name="Li Y."/>
            <person name="Chen G.Z."/>
            <person name="Liu X.D."/>
            <person name="Liao X.Y."/>
            <person name="Jiang Y.T."/>
            <person name="Yu X."/>
            <person name="Hao Y."/>
            <person name="Huang J."/>
            <person name="Zhao X.W."/>
            <person name="Ke S."/>
            <person name="Chen Y.Y."/>
            <person name="Wu W.L."/>
            <person name="Hsu J.L."/>
            <person name="Lin Y.F."/>
            <person name="Huang M.D."/>
            <person name="Li C.Y."/>
            <person name="Huang L."/>
            <person name="Wang Z.W."/>
            <person name="Zhao X."/>
            <person name="Zhong W.Y."/>
            <person name="Peng D.H."/>
            <person name="Ahmad S."/>
            <person name="Lan S."/>
            <person name="Zhang J.S."/>
            <person name="Tsai W.C."/>
            <person name="Van de Peer Y."/>
            <person name="Liu Z.J."/>
        </authorList>
    </citation>
    <scope>NUCLEOTIDE SEQUENCE</scope>
    <source>
        <strain evidence="2">CP</strain>
    </source>
</reference>
<accession>A0AAV9CQ96</accession>
<dbReference type="EMBL" id="JAUJYO010000018">
    <property type="protein sequence ID" value="KAK1291027.1"/>
    <property type="molecule type" value="Genomic_DNA"/>
</dbReference>
<reference evidence="2" key="2">
    <citation type="submission" date="2023-06" db="EMBL/GenBank/DDBJ databases">
        <authorList>
            <person name="Ma L."/>
            <person name="Liu K.-W."/>
            <person name="Li Z."/>
            <person name="Hsiao Y.-Y."/>
            <person name="Qi Y."/>
            <person name="Fu T."/>
            <person name="Tang G."/>
            <person name="Zhang D."/>
            <person name="Sun W.-H."/>
            <person name="Liu D.-K."/>
            <person name="Li Y."/>
            <person name="Chen G.-Z."/>
            <person name="Liu X.-D."/>
            <person name="Liao X.-Y."/>
            <person name="Jiang Y.-T."/>
            <person name="Yu X."/>
            <person name="Hao Y."/>
            <person name="Huang J."/>
            <person name="Zhao X.-W."/>
            <person name="Ke S."/>
            <person name="Chen Y.-Y."/>
            <person name="Wu W.-L."/>
            <person name="Hsu J.-L."/>
            <person name="Lin Y.-F."/>
            <person name="Huang M.-D."/>
            <person name="Li C.-Y."/>
            <person name="Huang L."/>
            <person name="Wang Z.-W."/>
            <person name="Zhao X."/>
            <person name="Zhong W.-Y."/>
            <person name="Peng D.-H."/>
            <person name="Ahmad S."/>
            <person name="Lan S."/>
            <person name="Zhang J.-S."/>
            <person name="Tsai W.-C."/>
            <person name="Van De Peer Y."/>
            <person name="Liu Z.-J."/>
        </authorList>
    </citation>
    <scope>NUCLEOTIDE SEQUENCE</scope>
    <source>
        <strain evidence="2">CP</strain>
        <tissue evidence="2">Leaves</tissue>
    </source>
</reference>
<evidence type="ECO:0000313" key="2">
    <source>
        <dbReference type="EMBL" id="KAK1291027.1"/>
    </source>
</evidence>
<proteinExistence type="predicted"/>
<evidence type="ECO:0000313" key="3">
    <source>
        <dbReference type="Proteomes" id="UP001180020"/>
    </source>
</evidence>
<sequence>MEVFAKKTASFSSGLRPPQDINKGPRHRKARFTRNQETNYINHGKANQEFDYK</sequence>
<protein>
    <submittedName>
        <fullName evidence="2">Uncharacterized protein</fullName>
    </submittedName>
</protein>
<evidence type="ECO:0000256" key="1">
    <source>
        <dbReference type="SAM" id="MobiDB-lite"/>
    </source>
</evidence>
<keyword evidence="3" id="KW-1185">Reference proteome</keyword>
<name>A0AAV9CQ96_ACOCL</name>
<gene>
    <name evidence="2" type="ORF">QJS10_CPB18g01941</name>
</gene>
<dbReference type="AlphaFoldDB" id="A0AAV9CQ96"/>
<feature type="region of interest" description="Disordered" evidence="1">
    <location>
        <begin position="1"/>
        <end position="28"/>
    </location>
</feature>
<comment type="caution">
    <text evidence="2">The sequence shown here is derived from an EMBL/GenBank/DDBJ whole genome shotgun (WGS) entry which is preliminary data.</text>
</comment>
<dbReference type="Proteomes" id="UP001180020">
    <property type="component" value="Unassembled WGS sequence"/>
</dbReference>
<organism evidence="2 3">
    <name type="scientific">Acorus calamus</name>
    <name type="common">Sweet flag</name>
    <dbReference type="NCBI Taxonomy" id="4465"/>
    <lineage>
        <taxon>Eukaryota</taxon>
        <taxon>Viridiplantae</taxon>
        <taxon>Streptophyta</taxon>
        <taxon>Embryophyta</taxon>
        <taxon>Tracheophyta</taxon>
        <taxon>Spermatophyta</taxon>
        <taxon>Magnoliopsida</taxon>
        <taxon>Liliopsida</taxon>
        <taxon>Acoraceae</taxon>
        <taxon>Acorus</taxon>
    </lineage>
</organism>